<keyword evidence="3" id="KW-0233">DNA recombination</keyword>
<dbReference type="Gene3D" id="1.10.150.130">
    <property type="match status" value="1"/>
</dbReference>
<dbReference type="Proteomes" id="UP000199058">
    <property type="component" value="Unassembled WGS sequence"/>
</dbReference>
<reference evidence="8 10" key="1">
    <citation type="submission" date="2016-10" db="EMBL/GenBank/DDBJ databases">
        <authorList>
            <person name="de Groot N.N."/>
        </authorList>
    </citation>
    <scope>NUCLEOTIDE SEQUENCE [LARGE SCALE GENOMIC DNA]</scope>
    <source>
        <strain evidence="8 10">DSM 18438</strain>
    </source>
</reference>
<dbReference type="Gene3D" id="1.10.443.10">
    <property type="entry name" value="Intergrase catalytic core"/>
    <property type="match status" value="2"/>
</dbReference>
<keyword evidence="2 4" id="KW-0238">DNA-binding</keyword>
<keyword evidence="1" id="KW-0229">DNA integration</keyword>
<feature type="domain" description="Core-binding (CB)" evidence="6">
    <location>
        <begin position="1"/>
        <end position="74"/>
    </location>
</feature>
<dbReference type="Pfam" id="PF00589">
    <property type="entry name" value="Phage_integrase"/>
    <property type="match status" value="1"/>
</dbReference>
<dbReference type="STRING" id="1122252.SAMN05660443_0002"/>
<accession>A0A1I1JBZ4</accession>
<dbReference type="GO" id="GO:0015074">
    <property type="term" value="P:DNA integration"/>
    <property type="evidence" value="ECO:0007669"/>
    <property type="project" value="UniProtKB-KW"/>
</dbReference>
<dbReference type="InterPro" id="IPR013762">
    <property type="entry name" value="Integrase-like_cat_sf"/>
</dbReference>
<dbReference type="InterPro" id="IPR010998">
    <property type="entry name" value="Integrase_recombinase_N"/>
</dbReference>
<feature type="domain" description="Tyr recombinase" evidence="5">
    <location>
        <begin position="98"/>
        <end position="273"/>
    </location>
</feature>
<dbReference type="InterPro" id="IPR004107">
    <property type="entry name" value="Integrase_SAM-like_N"/>
</dbReference>
<evidence type="ECO:0000256" key="1">
    <source>
        <dbReference type="ARBA" id="ARBA00022908"/>
    </source>
</evidence>
<dbReference type="InterPro" id="IPR011010">
    <property type="entry name" value="DNA_brk_join_enz"/>
</dbReference>
<evidence type="ECO:0000313" key="9">
    <source>
        <dbReference type="EMBL" id="SFC51972.1"/>
    </source>
</evidence>
<dbReference type="Pfam" id="PF13495">
    <property type="entry name" value="Phage_int_SAM_4"/>
    <property type="match status" value="1"/>
</dbReference>
<dbReference type="EMBL" id="FOLH01000001">
    <property type="protein sequence ID" value="SFB91889.1"/>
    <property type="molecule type" value="Genomic_DNA"/>
</dbReference>
<name>A0A1I1JBZ4_9GAMM</name>
<evidence type="ECO:0000259" key="6">
    <source>
        <dbReference type="PROSITE" id="PS51900"/>
    </source>
</evidence>
<dbReference type="InterPro" id="IPR050090">
    <property type="entry name" value="Tyrosine_recombinase_XerCD"/>
</dbReference>
<organism evidence="8 10">
    <name type="scientific">Marinospirillum celere</name>
    <dbReference type="NCBI Taxonomy" id="1122252"/>
    <lineage>
        <taxon>Bacteria</taxon>
        <taxon>Pseudomonadati</taxon>
        <taxon>Pseudomonadota</taxon>
        <taxon>Gammaproteobacteria</taxon>
        <taxon>Oceanospirillales</taxon>
        <taxon>Oceanospirillaceae</taxon>
        <taxon>Marinospirillum</taxon>
    </lineage>
</organism>
<evidence type="ECO:0000256" key="2">
    <source>
        <dbReference type="ARBA" id="ARBA00023125"/>
    </source>
</evidence>
<dbReference type="PROSITE" id="PS51898">
    <property type="entry name" value="TYR_RECOMBINASE"/>
    <property type="match status" value="1"/>
</dbReference>
<dbReference type="EMBL" id="FOLH01000006">
    <property type="protein sequence ID" value="SFC45905.1"/>
    <property type="molecule type" value="Genomic_DNA"/>
</dbReference>
<evidence type="ECO:0000313" key="10">
    <source>
        <dbReference type="Proteomes" id="UP000199058"/>
    </source>
</evidence>
<keyword evidence="10" id="KW-1185">Reference proteome</keyword>
<dbReference type="AlphaFoldDB" id="A0A1I1JBZ4"/>
<evidence type="ECO:0000313" key="7">
    <source>
        <dbReference type="EMBL" id="SFB91889.1"/>
    </source>
</evidence>
<sequence length="283" mass="32888">MTPLRQAMIDQMDLRGLAPKTQQAYLQQIKELARYYHRSPDLLTDEELQAYLLYLIRDRQLSHSSCRQAVHALVFLYSRVLQRRLPRMALAHPKRDQKIPDLLYPDEVLALLQHFVRPKPRAAAFLAYATGMRISEVSALQVQDLDGVHNRIKVRQGKGQKDRYVLFTESLKQNLRDYWRAFRPESYIIYGQYKNRPLDSKYLRLDMKAAAQAAGISKRVCFHSLRHAFATHQLLNGMPLPRLQALLGHKHLQTTFRYLQWVALMDVARNPTEDLLCGLGRAA</sequence>
<dbReference type="EMBL" id="FOLH01000010">
    <property type="protein sequence ID" value="SFC51972.1"/>
    <property type="molecule type" value="Genomic_DNA"/>
</dbReference>
<dbReference type="InterPro" id="IPR044068">
    <property type="entry name" value="CB"/>
</dbReference>
<dbReference type="GO" id="GO:0003677">
    <property type="term" value="F:DNA binding"/>
    <property type="evidence" value="ECO:0007669"/>
    <property type="project" value="UniProtKB-UniRule"/>
</dbReference>
<evidence type="ECO:0000259" key="5">
    <source>
        <dbReference type="PROSITE" id="PS51898"/>
    </source>
</evidence>
<dbReference type="OrthoDB" id="9801717at2"/>
<dbReference type="GO" id="GO:0006310">
    <property type="term" value="P:DNA recombination"/>
    <property type="evidence" value="ECO:0007669"/>
    <property type="project" value="UniProtKB-KW"/>
</dbReference>
<evidence type="ECO:0000313" key="8">
    <source>
        <dbReference type="EMBL" id="SFC45905.1"/>
    </source>
</evidence>
<dbReference type="RefSeq" id="WP_091959801.1">
    <property type="nucleotide sequence ID" value="NZ_FOLH01000001.1"/>
</dbReference>
<dbReference type="PROSITE" id="PS51900">
    <property type="entry name" value="CB"/>
    <property type="match status" value="1"/>
</dbReference>
<dbReference type="PANTHER" id="PTHR30349:SF90">
    <property type="entry name" value="TYROSINE RECOMBINASE XERD"/>
    <property type="match status" value="1"/>
</dbReference>
<dbReference type="SUPFAM" id="SSF56349">
    <property type="entry name" value="DNA breaking-rejoining enzymes"/>
    <property type="match status" value="1"/>
</dbReference>
<protein>
    <submittedName>
        <fullName evidence="8">Site-specific recombinase XerD</fullName>
    </submittedName>
</protein>
<proteinExistence type="predicted"/>
<evidence type="ECO:0000256" key="3">
    <source>
        <dbReference type="ARBA" id="ARBA00023172"/>
    </source>
</evidence>
<dbReference type="PANTHER" id="PTHR30349">
    <property type="entry name" value="PHAGE INTEGRASE-RELATED"/>
    <property type="match status" value="1"/>
</dbReference>
<gene>
    <name evidence="9" type="ORF">SAMN05660443_0002</name>
    <name evidence="7" type="ORF">SAMN05660443_0931</name>
    <name evidence="8" type="ORF">SAMN05660443_2723</name>
</gene>
<evidence type="ECO:0000256" key="4">
    <source>
        <dbReference type="PROSITE-ProRule" id="PRU01248"/>
    </source>
</evidence>
<dbReference type="InterPro" id="IPR002104">
    <property type="entry name" value="Integrase_catalytic"/>
</dbReference>